<feature type="region of interest" description="Disordered" evidence="1">
    <location>
        <begin position="1"/>
        <end position="24"/>
    </location>
</feature>
<accession>A0ABQ3BAG3</accession>
<proteinExistence type="predicted"/>
<dbReference type="EMBL" id="BMYZ01000005">
    <property type="protein sequence ID" value="GGY88099.1"/>
    <property type="molecule type" value="Genomic_DNA"/>
</dbReference>
<sequence>MVKEPGEIEAQAGKQQPPLQAKQNAVANANYKNNEQAAQLNFKTGQKQKVGLASVEQKAARAALVKSHIMLKLLF</sequence>
<evidence type="ECO:0000256" key="1">
    <source>
        <dbReference type="SAM" id="MobiDB-lite"/>
    </source>
</evidence>
<protein>
    <submittedName>
        <fullName evidence="2">Uncharacterized protein</fullName>
    </submittedName>
</protein>
<evidence type="ECO:0000313" key="3">
    <source>
        <dbReference type="Proteomes" id="UP000619761"/>
    </source>
</evidence>
<evidence type="ECO:0000313" key="2">
    <source>
        <dbReference type="EMBL" id="GGY88099.1"/>
    </source>
</evidence>
<organism evidence="2 3">
    <name type="scientific">Cellvibrio zantedeschiae</name>
    <dbReference type="NCBI Taxonomy" id="1237077"/>
    <lineage>
        <taxon>Bacteria</taxon>
        <taxon>Pseudomonadati</taxon>
        <taxon>Pseudomonadota</taxon>
        <taxon>Gammaproteobacteria</taxon>
        <taxon>Cellvibrionales</taxon>
        <taxon>Cellvibrionaceae</taxon>
        <taxon>Cellvibrio</taxon>
    </lineage>
</organism>
<feature type="compositionally biased region" description="Polar residues" evidence="1">
    <location>
        <begin position="13"/>
        <end position="24"/>
    </location>
</feature>
<name>A0ABQ3BAG3_9GAMM</name>
<comment type="caution">
    <text evidence="2">The sequence shown here is derived from an EMBL/GenBank/DDBJ whole genome shotgun (WGS) entry which is preliminary data.</text>
</comment>
<dbReference type="Proteomes" id="UP000619761">
    <property type="component" value="Unassembled WGS sequence"/>
</dbReference>
<gene>
    <name evidence="2" type="ORF">GCM10011613_36430</name>
</gene>
<reference evidence="3" key="1">
    <citation type="journal article" date="2019" name="Int. J. Syst. Evol. Microbiol.">
        <title>The Global Catalogue of Microorganisms (GCM) 10K type strain sequencing project: providing services to taxonomists for standard genome sequencing and annotation.</title>
        <authorList>
            <consortium name="The Broad Institute Genomics Platform"/>
            <consortium name="The Broad Institute Genome Sequencing Center for Infectious Disease"/>
            <person name="Wu L."/>
            <person name="Ma J."/>
        </authorList>
    </citation>
    <scope>NUCLEOTIDE SEQUENCE [LARGE SCALE GENOMIC DNA]</scope>
    <source>
        <strain evidence="3">KCTC 32239</strain>
    </source>
</reference>
<keyword evidence="3" id="KW-1185">Reference proteome</keyword>